<proteinExistence type="predicted"/>
<dbReference type="InterPro" id="IPR016040">
    <property type="entry name" value="NAD(P)-bd_dom"/>
</dbReference>
<accession>A0AA91Q5D3</accession>
<dbReference type="Gene3D" id="3.40.50.720">
    <property type="entry name" value="NAD(P)-binding Rossmann-like Domain"/>
    <property type="match status" value="1"/>
</dbReference>
<dbReference type="SUPFAM" id="SSF51735">
    <property type="entry name" value="NAD(P)-binding Rossmann-fold domains"/>
    <property type="match status" value="1"/>
</dbReference>
<comment type="caution">
    <text evidence="2">The sequence shown here is derived from an EMBL/GenBank/DDBJ whole genome shotgun (WGS) entry which is preliminary data.</text>
</comment>
<dbReference type="AlphaFoldDB" id="A0AA91Q5D3"/>
<dbReference type="InterPro" id="IPR036291">
    <property type="entry name" value="NAD(P)-bd_dom_sf"/>
</dbReference>
<dbReference type="EMBL" id="LYUB02000001">
    <property type="protein sequence ID" value="OVF11437.1"/>
    <property type="molecule type" value="Genomic_DNA"/>
</dbReference>
<evidence type="ECO:0000259" key="1">
    <source>
        <dbReference type="Pfam" id="PF13460"/>
    </source>
</evidence>
<dbReference type="GO" id="GO:0005737">
    <property type="term" value="C:cytoplasm"/>
    <property type="evidence" value="ECO:0007669"/>
    <property type="project" value="TreeGrafter"/>
</dbReference>
<protein>
    <submittedName>
        <fullName evidence="2">Nucleoside-diphosphate-sugar epimerase</fullName>
    </submittedName>
</protein>
<evidence type="ECO:0000313" key="3">
    <source>
        <dbReference type="Proteomes" id="UP000195602"/>
    </source>
</evidence>
<dbReference type="PANTHER" id="PTHR48079">
    <property type="entry name" value="PROTEIN YEEZ"/>
    <property type="match status" value="1"/>
</dbReference>
<feature type="domain" description="NAD(P)-binding" evidence="1">
    <location>
        <begin position="13"/>
        <end position="111"/>
    </location>
</feature>
<dbReference type="Proteomes" id="UP000195602">
    <property type="component" value="Unassembled WGS sequence"/>
</dbReference>
<sequence>MSKDSTTKVFLTGATGYIGGEVLYQLLSNGQFDVTALVRSEKKADILRRRTNDKVKTVLGSLDDSVIISAEVDRADVVINTANVDHVPSAQVMAETLKKKTKKTVFIHTSGTSVIGDDLDSEKGRSAKIYSDIGSIKEINSLDESQPHRPVDKIVLSIEEENPLVKTVVVSPSTIFGKSNGYDNVYSVQIPYLAQLSKDHGKAFTVYSGDYIWSHIHISDLGDLYFLLLSKLLADHPIPTGKEGYYFGAYTDNSGSADLSPIEHTWRDVSAKIGELLHEKGLVSSPEPEPLSPDTIVSFSGNEFAPFYWGTNSRSRGDNGIRIGWKPKYAEAKVFWDSISDDVEHAIGK</sequence>
<dbReference type="KEGG" id="clus:A9F13_01g09548"/>
<dbReference type="PANTHER" id="PTHR48079:SF6">
    <property type="entry name" value="NAD(P)-BINDING DOMAIN-CONTAINING PROTEIN-RELATED"/>
    <property type="match status" value="1"/>
</dbReference>
<dbReference type="InterPro" id="IPR051783">
    <property type="entry name" value="NAD(P)-dependent_oxidoreduct"/>
</dbReference>
<name>A0AA91Q5D3_CLALS</name>
<organism evidence="2 3">
    <name type="scientific">Clavispora lusitaniae</name>
    <name type="common">Candida lusitaniae</name>
    <dbReference type="NCBI Taxonomy" id="36911"/>
    <lineage>
        <taxon>Eukaryota</taxon>
        <taxon>Fungi</taxon>
        <taxon>Dikarya</taxon>
        <taxon>Ascomycota</taxon>
        <taxon>Saccharomycotina</taxon>
        <taxon>Pichiomycetes</taxon>
        <taxon>Metschnikowiaceae</taxon>
        <taxon>Clavispora</taxon>
    </lineage>
</organism>
<gene>
    <name evidence="2" type="ORF">A9F13_01g09548</name>
</gene>
<reference evidence="2 3" key="1">
    <citation type="submission" date="2017-04" db="EMBL/GenBank/DDBJ databases">
        <title>Draft genome of the yeast Clavispora lusitaniae type strain CBS 6936.</title>
        <authorList>
            <person name="Durrens P."/>
            <person name="Klopp C."/>
            <person name="Biteau N."/>
            <person name="Fitton-Ouhabi V."/>
            <person name="Dementhon K."/>
            <person name="Accoceberry I."/>
            <person name="Sherman D.J."/>
            <person name="Noel T."/>
        </authorList>
    </citation>
    <scope>NUCLEOTIDE SEQUENCE [LARGE SCALE GENOMIC DNA]</scope>
    <source>
        <strain evidence="2 3">CBS 6936</strain>
    </source>
</reference>
<evidence type="ECO:0000313" key="2">
    <source>
        <dbReference type="EMBL" id="OVF11437.1"/>
    </source>
</evidence>
<dbReference type="GO" id="GO:0004029">
    <property type="term" value="F:aldehyde dehydrogenase (NAD+) activity"/>
    <property type="evidence" value="ECO:0007669"/>
    <property type="project" value="TreeGrafter"/>
</dbReference>
<dbReference type="Pfam" id="PF13460">
    <property type="entry name" value="NAD_binding_10"/>
    <property type="match status" value="1"/>
</dbReference>